<dbReference type="AlphaFoldDB" id="A0A4Q7KHQ9"/>
<proteinExistence type="predicted"/>
<keyword evidence="2" id="KW-0732">Signal</keyword>
<evidence type="ECO:0000313" key="3">
    <source>
        <dbReference type="EMBL" id="RZS34441.1"/>
    </source>
</evidence>
<accession>A0A4Q7KHQ9</accession>
<sequence>MGRAALFVCVAASLVACSERPAAVIADVPGPPRPVAAVPTSAPTSVPAPPVSTSVPPPPPVTTQPPVRLPVRTTTIVLTPAPPPAAPPPVVKIAASITIELRKRTGPECGTSGCPSVLADLRGFQANSSQQGVCHVLSGGMVQQQKQELAIGSTGGAAQLVCGTYPFLFVAGAQVWVTVGGVESNRITI</sequence>
<keyword evidence="4" id="KW-1185">Reference proteome</keyword>
<evidence type="ECO:0000256" key="1">
    <source>
        <dbReference type="SAM" id="MobiDB-lite"/>
    </source>
</evidence>
<comment type="caution">
    <text evidence="3">The sequence shown here is derived from an EMBL/GenBank/DDBJ whole genome shotgun (WGS) entry which is preliminary data.</text>
</comment>
<feature type="chain" id="PRO_5020722610" evidence="2">
    <location>
        <begin position="23"/>
        <end position="189"/>
    </location>
</feature>
<feature type="signal peptide" evidence="2">
    <location>
        <begin position="1"/>
        <end position="22"/>
    </location>
</feature>
<dbReference type="EMBL" id="SGWQ01000009">
    <property type="protein sequence ID" value="RZS34441.1"/>
    <property type="molecule type" value="Genomic_DNA"/>
</dbReference>
<gene>
    <name evidence="3" type="ORF">EV193_109232</name>
</gene>
<organism evidence="3 4">
    <name type="scientific">Herbihabitans rhizosphaerae</name>
    <dbReference type="NCBI Taxonomy" id="1872711"/>
    <lineage>
        <taxon>Bacteria</taxon>
        <taxon>Bacillati</taxon>
        <taxon>Actinomycetota</taxon>
        <taxon>Actinomycetes</taxon>
        <taxon>Pseudonocardiales</taxon>
        <taxon>Pseudonocardiaceae</taxon>
        <taxon>Herbihabitans</taxon>
    </lineage>
</organism>
<evidence type="ECO:0000313" key="4">
    <source>
        <dbReference type="Proteomes" id="UP000294257"/>
    </source>
</evidence>
<dbReference type="Proteomes" id="UP000294257">
    <property type="component" value="Unassembled WGS sequence"/>
</dbReference>
<reference evidence="3 4" key="1">
    <citation type="submission" date="2019-02" db="EMBL/GenBank/DDBJ databases">
        <title>Genomic Encyclopedia of Type Strains, Phase IV (KMG-IV): sequencing the most valuable type-strain genomes for metagenomic binning, comparative biology and taxonomic classification.</title>
        <authorList>
            <person name="Goeker M."/>
        </authorList>
    </citation>
    <scope>NUCLEOTIDE SEQUENCE [LARGE SCALE GENOMIC DNA]</scope>
    <source>
        <strain evidence="3 4">DSM 101727</strain>
    </source>
</reference>
<feature type="compositionally biased region" description="Low complexity" evidence="1">
    <location>
        <begin position="36"/>
        <end position="45"/>
    </location>
</feature>
<dbReference type="PROSITE" id="PS51257">
    <property type="entry name" value="PROKAR_LIPOPROTEIN"/>
    <property type="match status" value="1"/>
</dbReference>
<feature type="region of interest" description="Disordered" evidence="1">
    <location>
        <begin position="36"/>
        <end position="65"/>
    </location>
</feature>
<feature type="compositionally biased region" description="Pro residues" evidence="1">
    <location>
        <begin position="46"/>
        <end position="63"/>
    </location>
</feature>
<protein>
    <submittedName>
        <fullName evidence="3">Uncharacterized protein</fullName>
    </submittedName>
</protein>
<name>A0A4Q7KHQ9_9PSEU</name>
<evidence type="ECO:0000256" key="2">
    <source>
        <dbReference type="SAM" id="SignalP"/>
    </source>
</evidence>